<protein>
    <recommendedName>
        <fullName evidence="4">DUF2306 domain-containing protein</fullName>
    </recommendedName>
</protein>
<feature type="transmembrane region" description="Helical" evidence="1">
    <location>
        <begin position="274"/>
        <end position="301"/>
    </location>
</feature>
<feature type="transmembrane region" description="Helical" evidence="1">
    <location>
        <begin position="188"/>
        <end position="208"/>
    </location>
</feature>
<keyword evidence="1" id="KW-1133">Transmembrane helix</keyword>
<evidence type="ECO:0000313" key="2">
    <source>
        <dbReference type="EMBL" id="KEF56230.1"/>
    </source>
</evidence>
<evidence type="ECO:0000313" key="3">
    <source>
        <dbReference type="Proteomes" id="UP000027920"/>
    </source>
</evidence>
<dbReference type="HOGENOM" id="CLU_054818_0_0_1"/>
<organism evidence="2 3">
    <name type="scientific">Exophiala aquamarina CBS 119918</name>
    <dbReference type="NCBI Taxonomy" id="1182545"/>
    <lineage>
        <taxon>Eukaryota</taxon>
        <taxon>Fungi</taxon>
        <taxon>Dikarya</taxon>
        <taxon>Ascomycota</taxon>
        <taxon>Pezizomycotina</taxon>
        <taxon>Eurotiomycetes</taxon>
        <taxon>Chaetothyriomycetidae</taxon>
        <taxon>Chaetothyriales</taxon>
        <taxon>Herpotrichiellaceae</taxon>
        <taxon>Exophiala</taxon>
    </lineage>
</organism>
<dbReference type="Proteomes" id="UP000027920">
    <property type="component" value="Unassembled WGS sequence"/>
</dbReference>
<feature type="transmembrane region" description="Helical" evidence="1">
    <location>
        <begin position="37"/>
        <end position="55"/>
    </location>
</feature>
<keyword evidence="1" id="KW-0812">Transmembrane</keyword>
<evidence type="ECO:0000256" key="1">
    <source>
        <dbReference type="SAM" id="Phobius"/>
    </source>
</evidence>
<dbReference type="RefSeq" id="XP_013258820.1">
    <property type="nucleotide sequence ID" value="XM_013403366.1"/>
</dbReference>
<evidence type="ECO:0008006" key="4">
    <source>
        <dbReference type="Google" id="ProtNLM"/>
    </source>
</evidence>
<keyword evidence="3" id="KW-1185">Reference proteome</keyword>
<comment type="caution">
    <text evidence="2">The sequence shown here is derived from an EMBL/GenBank/DDBJ whole genome shotgun (WGS) entry which is preliminary data.</text>
</comment>
<dbReference type="InterPro" id="IPR018750">
    <property type="entry name" value="DUF2306_membrane"/>
</dbReference>
<sequence>MPNDDPNDSWHHPKSTAGKGWVKTWRKIYHPLGFKKGYNFPLFVICVGILMYFVLSRFKYLDFDGVFLKEAIPGDATHYLSGHMRIGMMLHLGAILPAGLLACFQFVPVIRHKIIMFHRLNGYVVILLFLVANAGAYMITPEAAGGSPATQVGLGTLATATTVTITLSYINIKRLQIDQHRAWMLRTWFYAGSIITLRVILMAANTWITEHPEGNWYTVQTCSLIWKQYVVYGAPDGEGNPVLEIYPQCLNGSSTVPVIVKADNNGPGPEYSTAAFHLTFGMSVWLAFIIHAIAVELYLALTPAESERLRVVSYERQLKAGLRNPGRSGLTVDRLGDAPTWKRLNDDMEMDSNH</sequence>
<accession>A0A072PL51</accession>
<gene>
    <name evidence="2" type="ORF">A1O9_07811</name>
</gene>
<feature type="transmembrane region" description="Helical" evidence="1">
    <location>
        <begin position="152"/>
        <end position="172"/>
    </location>
</feature>
<dbReference type="GeneID" id="25282724"/>
<dbReference type="STRING" id="1182545.A0A072PL51"/>
<dbReference type="AlphaFoldDB" id="A0A072PL51"/>
<feature type="transmembrane region" description="Helical" evidence="1">
    <location>
        <begin position="122"/>
        <end position="140"/>
    </location>
</feature>
<dbReference type="OrthoDB" id="193478at2759"/>
<dbReference type="Pfam" id="PF10067">
    <property type="entry name" value="DUF2306"/>
    <property type="match status" value="1"/>
</dbReference>
<proteinExistence type="predicted"/>
<name>A0A072PL51_9EURO</name>
<reference evidence="2 3" key="1">
    <citation type="submission" date="2013-03" db="EMBL/GenBank/DDBJ databases">
        <title>The Genome Sequence of Exophiala aquamarina CBS 119918.</title>
        <authorList>
            <consortium name="The Broad Institute Genomics Platform"/>
            <person name="Cuomo C."/>
            <person name="de Hoog S."/>
            <person name="Gorbushina A."/>
            <person name="Walker B."/>
            <person name="Young S.K."/>
            <person name="Zeng Q."/>
            <person name="Gargeya S."/>
            <person name="Fitzgerald M."/>
            <person name="Haas B."/>
            <person name="Abouelleil A."/>
            <person name="Allen A.W."/>
            <person name="Alvarado L."/>
            <person name="Arachchi H.M."/>
            <person name="Berlin A.M."/>
            <person name="Chapman S.B."/>
            <person name="Gainer-Dewar J."/>
            <person name="Goldberg J."/>
            <person name="Griggs A."/>
            <person name="Gujja S."/>
            <person name="Hansen M."/>
            <person name="Howarth C."/>
            <person name="Imamovic A."/>
            <person name="Ireland A."/>
            <person name="Larimer J."/>
            <person name="McCowan C."/>
            <person name="Murphy C."/>
            <person name="Pearson M."/>
            <person name="Poon T.W."/>
            <person name="Priest M."/>
            <person name="Roberts A."/>
            <person name="Saif S."/>
            <person name="Shea T."/>
            <person name="Sisk P."/>
            <person name="Sykes S."/>
            <person name="Wortman J."/>
            <person name="Nusbaum C."/>
            <person name="Birren B."/>
        </authorList>
    </citation>
    <scope>NUCLEOTIDE SEQUENCE [LARGE SCALE GENOMIC DNA]</scope>
    <source>
        <strain evidence="2 3">CBS 119918</strain>
    </source>
</reference>
<keyword evidence="1" id="KW-0472">Membrane</keyword>
<dbReference type="VEuPathDB" id="FungiDB:A1O9_07811"/>
<dbReference type="EMBL" id="AMGV01000006">
    <property type="protein sequence ID" value="KEF56230.1"/>
    <property type="molecule type" value="Genomic_DNA"/>
</dbReference>
<feature type="transmembrane region" description="Helical" evidence="1">
    <location>
        <begin position="88"/>
        <end position="110"/>
    </location>
</feature>